<dbReference type="PANTHER" id="PTHR30349:SF64">
    <property type="entry name" value="PROPHAGE INTEGRASE INTD-RELATED"/>
    <property type="match status" value="1"/>
</dbReference>
<dbReference type="Pfam" id="PF12167">
    <property type="entry name" value="Arm-DNA-bind_2"/>
    <property type="match status" value="1"/>
</dbReference>
<dbReference type="GO" id="GO:0006310">
    <property type="term" value="P:DNA recombination"/>
    <property type="evidence" value="ECO:0007669"/>
    <property type="project" value="UniProtKB-KW"/>
</dbReference>
<dbReference type="Proteomes" id="UP000251135">
    <property type="component" value="Unassembled WGS sequence"/>
</dbReference>
<dbReference type="EMBL" id="MUXE01000017">
    <property type="protein sequence ID" value="PUE63624.1"/>
    <property type="molecule type" value="Genomic_DNA"/>
</dbReference>
<feature type="domain" description="Tyr recombinase" evidence="6">
    <location>
        <begin position="156"/>
        <end position="340"/>
    </location>
</feature>
<dbReference type="InterPro" id="IPR013762">
    <property type="entry name" value="Integrase-like_cat_sf"/>
</dbReference>
<keyword evidence="9" id="KW-1185">Reference proteome</keyword>
<dbReference type="InterPro" id="IPR022000">
    <property type="entry name" value="Min27-like_integrase_DNA_bind"/>
</dbReference>
<protein>
    <recommendedName>
        <fullName evidence="10">Site-specific integrase</fullName>
    </recommendedName>
</protein>
<evidence type="ECO:0000256" key="2">
    <source>
        <dbReference type="ARBA" id="ARBA00022908"/>
    </source>
</evidence>
<evidence type="ECO:0000259" key="6">
    <source>
        <dbReference type="PROSITE" id="PS51898"/>
    </source>
</evidence>
<comment type="caution">
    <text evidence="8">The sequence shown here is derived from an EMBL/GenBank/DDBJ whole genome shotgun (WGS) entry which is preliminary data.</text>
</comment>
<dbReference type="AlphaFoldDB" id="A0A363CX23"/>
<dbReference type="InterPro" id="IPR011010">
    <property type="entry name" value="DNA_brk_join_enz"/>
</dbReference>
<keyword evidence="2" id="KW-0229">DNA integration</keyword>
<dbReference type="Gene3D" id="1.10.150.130">
    <property type="match status" value="1"/>
</dbReference>
<dbReference type="PROSITE" id="PS51898">
    <property type="entry name" value="TYR_RECOMBINASE"/>
    <property type="match status" value="1"/>
</dbReference>
<dbReference type="GO" id="GO:0003677">
    <property type="term" value="F:DNA binding"/>
    <property type="evidence" value="ECO:0007669"/>
    <property type="project" value="UniProtKB-UniRule"/>
</dbReference>
<evidence type="ECO:0000313" key="8">
    <source>
        <dbReference type="EMBL" id="PUE63624.1"/>
    </source>
</evidence>
<name>A0A363CX23_9BACT</name>
<accession>A0A363CX23</accession>
<dbReference type="PANTHER" id="PTHR30349">
    <property type="entry name" value="PHAGE INTEGRASE-RELATED"/>
    <property type="match status" value="1"/>
</dbReference>
<dbReference type="SUPFAM" id="SSF56349">
    <property type="entry name" value="DNA breaking-rejoining enzymes"/>
    <property type="match status" value="1"/>
</dbReference>
<evidence type="ECO:0000256" key="5">
    <source>
        <dbReference type="PROSITE-ProRule" id="PRU01248"/>
    </source>
</evidence>
<dbReference type="CDD" id="cd01189">
    <property type="entry name" value="INT_ICEBs1_C_like"/>
    <property type="match status" value="1"/>
</dbReference>
<evidence type="ECO:0000256" key="4">
    <source>
        <dbReference type="ARBA" id="ARBA00023172"/>
    </source>
</evidence>
<dbReference type="PROSITE" id="PS51900">
    <property type="entry name" value="CB"/>
    <property type="match status" value="1"/>
</dbReference>
<evidence type="ECO:0008006" key="10">
    <source>
        <dbReference type="Google" id="ProtNLM"/>
    </source>
</evidence>
<feature type="domain" description="Core-binding (CB)" evidence="7">
    <location>
        <begin position="53"/>
        <end position="135"/>
    </location>
</feature>
<keyword evidence="4" id="KW-0233">DNA recombination</keyword>
<evidence type="ECO:0000313" key="9">
    <source>
        <dbReference type="Proteomes" id="UP000251135"/>
    </source>
</evidence>
<proteinExistence type="inferred from homology"/>
<evidence type="ECO:0000256" key="1">
    <source>
        <dbReference type="ARBA" id="ARBA00008857"/>
    </source>
</evidence>
<keyword evidence="3 5" id="KW-0238">DNA-binding</keyword>
<dbReference type="GO" id="GO:0015074">
    <property type="term" value="P:DNA integration"/>
    <property type="evidence" value="ECO:0007669"/>
    <property type="project" value="UniProtKB-KW"/>
</dbReference>
<dbReference type="InterPro" id="IPR002104">
    <property type="entry name" value="Integrase_catalytic"/>
</dbReference>
<sequence length="343" mass="40767">MWITFYHQSKRYKRSLDLIDTRTNRKLAQQKLIPEIQYKLNSGEFFKNEIKIPIVDEFVQKSFKIHKSRRKPSTHLDYYNGYFNHIQEKFGKKYLNEIKPSDIELWQNSLLEKGLSPRRIKTLRTIFTTMYSDAIKDGVVNVSPLTMVRVPKAQKVEIKPFSLDEIKLLISNAEGQIKNFLALAFFSGMRSGEMIGLRWSDINFEKNEISITRAIKMGEISTPKTENSMRVIDIISYLHPYLKNQFQVTGNKKSYVFLNDKDEHFYDIKRIRETHWRKLLKNCGFEYRPIYHTRHTFATIMIEHNEDILWVSNMLGHTDSTMTLSKYARYIKRENVKRAQFLL</sequence>
<dbReference type="InterPro" id="IPR010998">
    <property type="entry name" value="Integrase_recombinase_N"/>
</dbReference>
<gene>
    <name evidence="8" type="ORF">B0174_10385</name>
</gene>
<dbReference type="Pfam" id="PF14659">
    <property type="entry name" value="Phage_int_SAM_3"/>
    <property type="match status" value="1"/>
</dbReference>
<evidence type="ECO:0000256" key="3">
    <source>
        <dbReference type="ARBA" id="ARBA00023125"/>
    </source>
</evidence>
<reference evidence="8 9" key="1">
    <citation type="submission" date="2017-02" db="EMBL/GenBank/DDBJ databases">
        <title>Arcobacter caeni sp. nov, a new Arcobacter species isolated from reclaimed water.</title>
        <authorList>
            <person name="Figueras M.J."/>
            <person name="Perez-Cataluna A."/>
            <person name="Salas-Masso N."/>
        </authorList>
    </citation>
    <scope>NUCLEOTIDE SEQUENCE [LARGE SCALE GENOMIC DNA]</scope>
    <source>
        <strain evidence="8 9">RW17-10</strain>
    </source>
</reference>
<dbReference type="InterPro" id="IPR044068">
    <property type="entry name" value="CB"/>
</dbReference>
<dbReference type="Pfam" id="PF00589">
    <property type="entry name" value="Phage_integrase"/>
    <property type="match status" value="1"/>
</dbReference>
<organism evidence="8 9">
    <name type="scientific">Arcobacter caeni</name>
    <dbReference type="NCBI Taxonomy" id="1912877"/>
    <lineage>
        <taxon>Bacteria</taxon>
        <taxon>Pseudomonadati</taxon>
        <taxon>Campylobacterota</taxon>
        <taxon>Epsilonproteobacteria</taxon>
        <taxon>Campylobacterales</taxon>
        <taxon>Arcobacteraceae</taxon>
        <taxon>Arcobacter</taxon>
    </lineage>
</organism>
<evidence type="ECO:0000259" key="7">
    <source>
        <dbReference type="PROSITE" id="PS51900"/>
    </source>
</evidence>
<comment type="similarity">
    <text evidence="1">Belongs to the 'phage' integrase family.</text>
</comment>
<dbReference type="Gene3D" id="1.10.443.10">
    <property type="entry name" value="Intergrase catalytic core"/>
    <property type="match status" value="1"/>
</dbReference>
<dbReference type="InterPro" id="IPR004107">
    <property type="entry name" value="Integrase_SAM-like_N"/>
</dbReference>
<dbReference type="InterPro" id="IPR050090">
    <property type="entry name" value="Tyrosine_recombinase_XerCD"/>
</dbReference>